<dbReference type="PANTHER" id="PTHR35091">
    <property type="entry name" value="FLAGELLAR PROTEIN FLIL"/>
    <property type="match status" value="1"/>
</dbReference>
<dbReference type="InterPro" id="IPR005503">
    <property type="entry name" value="FliL"/>
</dbReference>
<dbReference type="Proteomes" id="UP000199533">
    <property type="component" value="Unassembled WGS sequence"/>
</dbReference>
<dbReference type="EMBL" id="FOSP01000060">
    <property type="protein sequence ID" value="SFL31796.1"/>
    <property type="molecule type" value="Genomic_DNA"/>
</dbReference>
<evidence type="ECO:0000256" key="8">
    <source>
        <dbReference type="ARBA" id="ARBA00022989"/>
    </source>
</evidence>
<dbReference type="GO" id="GO:0006935">
    <property type="term" value="P:chemotaxis"/>
    <property type="evidence" value="ECO:0007669"/>
    <property type="project" value="UniProtKB-KW"/>
</dbReference>
<proteinExistence type="inferred from homology"/>
<keyword evidence="12" id="KW-1185">Reference proteome</keyword>
<dbReference type="GO" id="GO:0009425">
    <property type="term" value="C:bacterial-type flagellum basal body"/>
    <property type="evidence" value="ECO:0007669"/>
    <property type="project" value="InterPro"/>
</dbReference>
<protein>
    <recommendedName>
        <fullName evidence="10">Flagellar protein FliL</fullName>
    </recommendedName>
</protein>
<dbReference type="GO" id="GO:0071978">
    <property type="term" value="P:bacterial-type flagellum-dependent swarming motility"/>
    <property type="evidence" value="ECO:0007669"/>
    <property type="project" value="TreeGrafter"/>
</dbReference>
<gene>
    <name evidence="11" type="ORF">SAMN05216302_10603</name>
</gene>
<evidence type="ECO:0000256" key="5">
    <source>
        <dbReference type="ARBA" id="ARBA00022500"/>
    </source>
</evidence>
<sequence length="161" mass="17992">MADKPDAEKTEKKSGKKGMVIMILVAIIAIGAGAGGAWFVMQGQQEDEFERGQTKKIPTAFKELDIFTVNLQPEEKGQYLQLGLTIKIRDTDVSIEIDRLIPEIRNRILLILTSKTAKDLSTLAGKQFLSSELTDEVRNTLDSEIHREAILEVLFTSFVIQ</sequence>
<dbReference type="AlphaFoldDB" id="A0A1I4GRR2"/>
<comment type="subcellular location">
    <subcellularLocation>
        <location evidence="10">Cell inner membrane</location>
    </subcellularLocation>
    <subcellularLocation>
        <location evidence="2">Cell membrane</location>
        <topology evidence="2">Single-pass membrane protein</topology>
    </subcellularLocation>
</comment>
<organism evidence="11 12">
    <name type="scientific">Nitrosomonas aestuarii</name>
    <dbReference type="NCBI Taxonomy" id="52441"/>
    <lineage>
        <taxon>Bacteria</taxon>
        <taxon>Pseudomonadati</taxon>
        <taxon>Pseudomonadota</taxon>
        <taxon>Betaproteobacteria</taxon>
        <taxon>Nitrosomonadales</taxon>
        <taxon>Nitrosomonadaceae</taxon>
        <taxon>Nitrosomonas</taxon>
    </lineage>
</organism>
<dbReference type="PANTHER" id="PTHR35091:SF2">
    <property type="entry name" value="FLAGELLAR PROTEIN FLIL"/>
    <property type="match status" value="1"/>
</dbReference>
<keyword evidence="11" id="KW-0966">Cell projection</keyword>
<reference evidence="12" key="1">
    <citation type="submission" date="2016-10" db="EMBL/GenBank/DDBJ databases">
        <authorList>
            <person name="Varghese N."/>
            <person name="Submissions S."/>
        </authorList>
    </citation>
    <scope>NUCLEOTIDE SEQUENCE [LARGE SCALE GENOMIC DNA]</scope>
    <source>
        <strain evidence="12">Nm69</strain>
    </source>
</reference>
<evidence type="ECO:0000256" key="3">
    <source>
        <dbReference type="ARBA" id="ARBA00008281"/>
    </source>
</evidence>
<comment type="function">
    <text evidence="1 10">Controls the rotational direction of flagella during chemotaxis.</text>
</comment>
<evidence type="ECO:0000256" key="9">
    <source>
        <dbReference type="ARBA" id="ARBA00023136"/>
    </source>
</evidence>
<dbReference type="NCBIfam" id="NF005435">
    <property type="entry name" value="PRK07021.1"/>
    <property type="match status" value="1"/>
</dbReference>
<evidence type="ECO:0000256" key="6">
    <source>
        <dbReference type="ARBA" id="ARBA00022692"/>
    </source>
</evidence>
<evidence type="ECO:0000313" key="12">
    <source>
        <dbReference type="Proteomes" id="UP000199533"/>
    </source>
</evidence>
<feature type="transmembrane region" description="Helical" evidence="10">
    <location>
        <begin position="20"/>
        <end position="41"/>
    </location>
</feature>
<dbReference type="STRING" id="52441.SAMN05216302_10603"/>
<evidence type="ECO:0000256" key="2">
    <source>
        <dbReference type="ARBA" id="ARBA00004162"/>
    </source>
</evidence>
<comment type="similarity">
    <text evidence="3 10">Belongs to the FliL family.</text>
</comment>
<accession>A0A1I4GRR2</accession>
<dbReference type="GO" id="GO:0005886">
    <property type="term" value="C:plasma membrane"/>
    <property type="evidence" value="ECO:0007669"/>
    <property type="project" value="UniProtKB-SubCell"/>
</dbReference>
<keyword evidence="6 10" id="KW-0812">Transmembrane</keyword>
<keyword evidence="8 10" id="KW-1133">Transmembrane helix</keyword>
<dbReference type="Pfam" id="PF03748">
    <property type="entry name" value="FliL"/>
    <property type="match status" value="1"/>
</dbReference>
<evidence type="ECO:0000313" key="11">
    <source>
        <dbReference type="EMBL" id="SFL31796.1"/>
    </source>
</evidence>
<keyword evidence="4" id="KW-1003">Cell membrane</keyword>
<evidence type="ECO:0000256" key="1">
    <source>
        <dbReference type="ARBA" id="ARBA00002254"/>
    </source>
</evidence>
<evidence type="ECO:0000256" key="10">
    <source>
        <dbReference type="RuleBase" id="RU364125"/>
    </source>
</evidence>
<evidence type="ECO:0000256" key="7">
    <source>
        <dbReference type="ARBA" id="ARBA00022779"/>
    </source>
</evidence>
<evidence type="ECO:0000256" key="4">
    <source>
        <dbReference type="ARBA" id="ARBA00022475"/>
    </source>
</evidence>
<keyword evidence="11" id="KW-0282">Flagellum</keyword>
<dbReference type="RefSeq" id="WP_090703346.1">
    <property type="nucleotide sequence ID" value="NZ_FOSP01000060.1"/>
</dbReference>
<keyword evidence="10" id="KW-0997">Cell inner membrane</keyword>
<keyword evidence="9 10" id="KW-0472">Membrane</keyword>
<name>A0A1I4GRR2_9PROT</name>
<keyword evidence="11" id="KW-0969">Cilium</keyword>
<keyword evidence="7 10" id="KW-0283">Flagellar rotation</keyword>
<dbReference type="OrthoDB" id="5297029at2"/>
<keyword evidence="5 10" id="KW-0145">Chemotaxis</keyword>